<dbReference type="GO" id="GO:0043138">
    <property type="term" value="F:3'-5' DNA helicase activity"/>
    <property type="evidence" value="ECO:0007669"/>
    <property type="project" value="TreeGrafter"/>
</dbReference>
<dbReference type="GO" id="GO:0005634">
    <property type="term" value="C:nucleus"/>
    <property type="evidence" value="ECO:0007669"/>
    <property type="project" value="TreeGrafter"/>
</dbReference>
<name>A0A0F9MRH7_9ZZZZ</name>
<sequence>MTRKPTDLASRLRRTKQAAYRKAVPHLVIIARAGTGKTTTNIEGIKYLKDLPVSVTPSPQQQAIWDSIAKSRGIAHTICCVAFNEPIAIELQRRVPPGCNAMTMHSMGFKAVARHFDLSGDNVVNQYRVQDIIAELLGRSIHEIRRRDSDLLKATEKLVSLCKMNLILSSTNSLSTFNEQLSRLAAHYDVDLNGQTDRIFDLVPRVLERCKDVTKDGCVDFADRIWLPIALDLNIFCYDLLLVDEAQDLNRCQQALALKAGRRLILCGDDRQAIYGWTGADSDSIPRMMKQLSLTDQGCEYLHLTVTRRCGKAIVREAQKIVPDFEAHESCCEGLVLLRQFEGSEEKTSYHRDVKDGDMILCRCNAPLVSECFKFLRQGRKANIQGRDVGQGLISTIRKLMKGPGPAIGSGPQSPPVSHAYSSFEIVDLLGRLSNWLHLETRKEHAKRNPSESHLIALQDKHDCIECF</sequence>
<accession>A0A0F9MRH7</accession>
<evidence type="ECO:0000313" key="6">
    <source>
        <dbReference type="EMBL" id="KKM71837.1"/>
    </source>
</evidence>
<evidence type="ECO:0000259" key="5">
    <source>
        <dbReference type="PROSITE" id="PS51198"/>
    </source>
</evidence>
<dbReference type="PANTHER" id="PTHR11070">
    <property type="entry name" value="UVRD / RECB / PCRA DNA HELICASE FAMILY MEMBER"/>
    <property type="match status" value="1"/>
</dbReference>
<keyword evidence="3" id="KW-0347">Helicase</keyword>
<dbReference type="GO" id="GO:0016787">
    <property type="term" value="F:hydrolase activity"/>
    <property type="evidence" value="ECO:0007669"/>
    <property type="project" value="UniProtKB-KW"/>
</dbReference>
<dbReference type="EMBL" id="LAZR01009567">
    <property type="protein sequence ID" value="KKM71837.1"/>
    <property type="molecule type" value="Genomic_DNA"/>
</dbReference>
<dbReference type="Pfam" id="PF00580">
    <property type="entry name" value="UvrD-helicase"/>
    <property type="match status" value="1"/>
</dbReference>
<evidence type="ECO:0000256" key="4">
    <source>
        <dbReference type="ARBA" id="ARBA00022840"/>
    </source>
</evidence>
<keyword evidence="4" id="KW-0067">ATP-binding</keyword>
<evidence type="ECO:0000256" key="1">
    <source>
        <dbReference type="ARBA" id="ARBA00022741"/>
    </source>
</evidence>
<dbReference type="Gene3D" id="3.40.50.300">
    <property type="entry name" value="P-loop containing nucleotide triphosphate hydrolases"/>
    <property type="match status" value="1"/>
</dbReference>
<dbReference type="InterPro" id="IPR000212">
    <property type="entry name" value="DNA_helicase_UvrD/REP"/>
</dbReference>
<dbReference type="InterPro" id="IPR014016">
    <property type="entry name" value="UvrD-like_ATP-bd"/>
</dbReference>
<dbReference type="AlphaFoldDB" id="A0A0F9MRH7"/>
<organism evidence="6">
    <name type="scientific">marine sediment metagenome</name>
    <dbReference type="NCBI Taxonomy" id="412755"/>
    <lineage>
        <taxon>unclassified sequences</taxon>
        <taxon>metagenomes</taxon>
        <taxon>ecological metagenomes</taxon>
    </lineage>
</organism>
<feature type="domain" description="UvrD-like helicase ATP-binding" evidence="5">
    <location>
        <begin position="10"/>
        <end position="311"/>
    </location>
</feature>
<feature type="non-terminal residue" evidence="6">
    <location>
        <position position="468"/>
    </location>
</feature>
<keyword evidence="1" id="KW-0547">Nucleotide-binding</keyword>
<dbReference type="PANTHER" id="PTHR11070:SF2">
    <property type="entry name" value="ATP-DEPENDENT DNA HELICASE SRS2"/>
    <property type="match status" value="1"/>
</dbReference>
<dbReference type="PROSITE" id="PS51198">
    <property type="entry name" value="UVRD_HELICASE_ATP_BIND"/>
    <property type="match status" value="1"/>
</dbReference>
<gene>
    <name evidence="6" type="ORF">LCGC14_1426600</name>
</gene>
<dbReference type="SUPFAM" id="SSF52540">
    <property type="entry name" value="P-loop containing nucleoside triphosphate hydrolases"/>
    <property type="match status" value="1"/>
</dbReference>
<protein>
    <recommendedName>
        <fullName evidence="5">UvrD-like helicase ATP-binding domain-containing protein</fullName>
    </recommendedName>
</protein>
<evidence type="ECO:0000256" key="3">
    <source>
        <dbReference type="ARBA" id="ARBA00022806"/>
    </source>
</evidence>
<reference evidence="6" key="1">
    <citation type="journal article" date="2015" name="Nature">
        <title>Complex archaea that bridge the gap between prokaryotes and eukaryotes.</title>
        <authorList>
            <person name="Spang A."/>
            <person name="Saw J.H."/>
            <person name="Jorgensen S.L."/>
            <person name="Zaremba-Niedzwiedzka K."/>
            <person name="Martijn J."/>
            <person name="Lind A.E."/>
            <person name="van Eijk R."/>
            <person name="Schleper C."/>
            <person name="Guy L."/>
            <person name="Ettema T.J."/>
        </authorList>
    </citation>
    <scope>NUCLEOTIDE SEQUENCE</scope>
</reference>
<dbReference type="GO" id="GO:0005524">
    <property type="term" value="F:ATP binding"/>
    <property type="evidence" value="ECO:0007669"/>
    <property type="project" value="UniProtKB-KW"/>
</dbReference>
<dbReference type="InterPro" id="IPR027417">
    <property type="entry name" value="P-loop_NTPase"/>
</dbReference>
<keyword evidence="2" id="KW-0378">Hydrolase</keyword>
<proteinExistence type="predicted"/>
<comment type="caution">
    <text evidence="6">The sequence shown here is derived from an EMBL/GenBank/DDBJ whole genome shotgun (WGS) entry which is preliminary data.</text>
</comment>
<evidence type="ECO:0000256" key="2">
    <source>
        <dbReference type="ARBA" id="ARBA00022801"/>
    </source>
</evidence>
<dbReference type="GO" id="GO:0000725">
    <property type="term" value="P:recombinational repair"/>
    <property type="evidence" value="ECO:0007669"/>
    <property type="project" value="TreeGrafter"/>
</dbReference>
<dbReference type="GO" id="GO:0003677">
    <property type="term" value="F:DNA binding"/>
    <property type="evidence" value="ECO:0007669"/>
    <property type="project" value="InterPro"/>
</dbReference>